<organism evidence="3 4">
    <name type="scientific">Olpidium bornovanus</name>
    <dbReference type="NCBI Taxonomy" id="278681"/>
    <lineage>
        <taxon>Eukaryota</taxon>
        <taxon>Fungi</taxon>
        <taxon>Fungi incertae sedis</taxon>
        <taxon>Olpidiomycota</taxon>
        <taxon>Olpidiomycotina</taxon>
        <taxon>Olpidiomycetes</taxon>
        <taxon>Olpidiales</taxon>
        <taxon>Olpidiaceae</taxon>
        <taxon>Olpidium</taxon>
    </lineage>
</organism>
<dbReference type="Pfam" id="PF00679">
    <property type="entry name" value="EFG_C"/>
    <property type="match status" value="1"/>
</dbReference>
<accession>A0A8H7ZP51</accession>
<dbReference type="GO" id="GO:0005829">
    <property type="term" value="C:cytosol"/>
    <property type="evidence" value="ECO:0007669"/>
    <property type="project" value="TreeGrafter"/>
</dbReference>
<evidence type="ECO:0000313" key="4">
    <source>
        <dbReference type="Proteomes" id="UP000673691"/>
    </source>
</evidence>
<comment type="caution">
    <text evidence="3">The sequence shown here is derived from an EMBL/GenBank/DDBJ whole genome shotgun (WGS) entry which is preliminary data.</text>
</comment>
<feature type="domain" description="Elongation factor EFG" evidence="2">
    <location>
        <begin position="174"/>
        <end position="228"/>
    </location>
</feature>
<dbReference type="OrthoDB" id="3233081at2759"/>
<dbReference type="InterPro" id="IPR035647">
    <property type="entry name" value="EFG_III/V"/>
</dbReference>
<reference evidence="3 4" key="1">
    <citation type="journal article" name="Sci. Rep.">
        <title>Genome-scale phylogenetic analyses confirm Olpidium as the closest living zoosporic fungus to the non-flagellated, terrestrial fungi.</title>
        <authorList>
            <person name="Chang Y."/>
            <person name="Rochon D."/>
            <person name="Sekimoto S."/>
            <person name="Wang Y."/>
            <person name="Chovatia M."/>
            <person name="Sandor L."/>
            <person name="Salamov A."/>
            <person name="Grigoriev I.V."/>
            <person name="Stajich J.E."/>
            <person name="Spatafora J.W."/>
        </authorList>
    </citation>
    <scope>NUCLEOTIDE SEQUENCE [LARGE SCALE GENOMIC DNA]</scope>
    <source>
        <strain evidence="3">S191</strain>
    </source>
</reference>
<feature type="compositionally biased region" description="Acidic residues" evidence="1">
    <location>
        <begin position="90"/>
        <end position="103"/>
    </location>
</feature>
<feature type="region of interest" description="Disordered" evidence="1">
    <location>
        <begin position="1"/>
        <end position="40"/>
    </location>
</feature>
<evidence type="ECO:0000259" key="2">
    <source>
        <dbReference type="Pfam" id="PF00679"/>
    </source>
</evidence>
<dbReference type="GO" id="GO:0043022">
    <property type="term" value="F:ribosome binding"/>
    <property type="evidence" value="ECO:0007669"/>
    <property type="project" value="TreeGrafter"/>
</dbReference>
<dbReference type="GO" id="GO:0042256">
    <property type="term" value="P:cytosolic ribosome assembly"/>
    <property type="evidence" value="ECO:0007669"/>
    <property type="project" value="TreeGrafter"/>
</dbReference>
<evidence type="ECO:0000313" key="3">
    <source>
        <dbReference type="EMBL" id="KAG5456558.1"/>
    </source>
</evidence>
<evidence type="ECO:0000256" key="1">
    <source>
        <dbReference type="SAM" id="MobiDB-lite"/>
    </source>
</evidence>
<dbReference type="Gene3D" id="3.30.70.240">
    <property type="match status" value="1"/>
</dbReference>
<sequence length="228" mass="24155">REDRVADETGSPRPPTPEADDDDSTVASGSQFGGAQCREDHPISEFDEAINTAFQLATGAGPLCAEPLMGVGYFVDDFFISSSVPAAADDGAEAEESGAEPEEQGMRPVSARPGCTARKARADVGFVSAADAFRLGRTAHAGRAVPLAGQVISLAKEAFKQGFMSLSPRLMLAMYTCDIQAQAEVLGKVYAVLAKRKGKVLSEDMKEGTSWWMIKAKLPVVESFGFAD</sequence>
<dbReference type="PANTHER" id="PTHR42908">
    <property type="entry name" value="TRANSLATION ELONGATION FACTOR-RELATED"/>
    <property type="match status" value="1"/>
</dbReference>
<protein>
    <recommendedName>
        <fullName evidence="2">Elongation factor EFG domain-containing protein</fullName>
    </recommendedName>
</protein>
<dbReference type="Proteomes" id="UP000673691">
    <property type="component" value="Unassembled WGS sequence"/>
</dbReference>
<dbReference type="SUPFAM" id="SSF54211">
    <property type="entry name" value="Ribosomal protein S5 domain 2-like"/>
    <property type="match status" value="1"/>
</dbReference>
<dbReference type="PANTHER" id="PTHR42908:SF3">
    <property type="entry name" value="ELONGATION FACTOR-LIKE GTPASE 1"/>
    <property type="match status" value="1"/>
</dbReference>
<proteinExistence type="predicted"/>
<dbReference type="AlphaFoldDB" id="A0A8H7ZP51"/>
<feature type="non-terminal residue" evidence="3">
    <location>
        <position position="228"/>
    </location>
</feature>
<feature type="region of interest" description="Disordered" evidence="1">
    <location>
        <begin position="89"/>
        <end position="111"/>
    </location>
</feature>
<feature type="non-terminal residue" evidence="3">
    <location>
        <position position="1"/>
    </location>
</feature>
<dbReference type="InterPro" id="IPR020568">
    <property type="entry name" value="Ribosomal_Su5_D2-typ_SF"/>
</dbReference>
<gene>
    <name evidence="3" type="ORF">BJ554DRAFT_3672</name>
</gene>
<dbReference type="InterPro" id="IPR000640">
    <property type="entry name" value="EFG_V-like"/>
</dbReference>
<keyword evidence="4" id="KW-1185">Reference proteome</keyword>
<dbReference type="SUPFAM" id="SSF54980">
    <property type="entry name" value="EF-G C-terminal domain-like"/>
    <property type="match status" value="1"/>
</dbReference>
<dbReference type="GO" id="GO:0003924">
    <property type="term" value="F:GTPase activity"/>
    <property type="evidence" value="ECO:0007669"/>
    <property type="project" value="TreeGrafter"/>
</dbReference>
<dbReference type="EMBL" id="JAEFCI010011546">
    <property type="protein sequence ID" value="KAG5456558.1"/>
    <property type="molecule type" value="Genomic_DNA"/>
</dbReference>
<dbReference type="Gene3D" id="3.30.230.10">
    <property type="match status" value="1"/>
</dbReference>
<name>A0A8H7ZP51_9FUNG</name>
<dbReference type="GO" id="GO:1990904">
    <property type="term" value="C:ribonucleoprotein complex"/>
    <property type="evidence" value="ECO:0007669"/>
    <property type="project" value="TreeGrafter"/>
</dbReference>
<dbReference type="InterPro" id="IPR014721">
    <property type="entry name" value="Ribsml_uS5_D2-typ_fold_subgr"/>
</dbReference>